<dbReference type="InterPro" id="IPR021283">
    <property type="entry name" value="Phage_Wedge1"/>
</dbReference>
<dbReference type="Proteomes" id="UP001163831">
    <property type="component" value="Chromosome"/>
</dbReference>
<sequence>MRDVSETILAQYAASPRLRMILDGFNQSIDPQNIIDQWYQRVFSLETASGWGLDVWGRIVGIARVIPVAKTEYLGFEEADDRSGTARPMNDGVFYRGTAVTSGFALTDDAYRQLIMAKAAANLCSGSIADINAILMTLFGAYGDIWVEETSATTMTICYSWDLTPAQSTIIVTSKALPRPSGLRLTYRYVAP</sequence>
<name>A0ABY6GH11_9PROT</name>
<gene>
    <name evidence="1" type="ORF">N5W20_06780</name>
</gene>
<keyword evidence="2" id="KW-1185">Reference proteome</keyword>
<protein>
    <submittedName>
        <fullName evidence="1">DUF2612 domain-containing protein</fullName>
    </submittedName>
</protein>
<proteinExistence type="predicted"/>
<evidence type="ECO:0000313" key="1">
    <source>
        <dbReference type="EMBL" id="UYH50809.1"/>
    </source>
</evidence>
<dbReference type="EMBL" id="CP107052">
    <property type="protein sequence ID" value="UYH50809.1"/>
    <property type="molecule type" value="Genomic_DNA"/>
</dbReference>
<organism evidence="1 2">
    <name type="scientific">Candidatus Kirkpatrickella diaphorinae</name>
    <dbReference type="NCBI Taxonomy" id="2984322"/>
    <lineage>
        <taxon>Bacteria</taxon>
        <taxon>Pseudomonadati</taxon>
        <taxon>Pseudomonadota</taxon>
        <taxon>Alphaproteobacteria</taxon>
        <taxon>Acetobacterales</taxon>
        <taxon>Acetobacteraceae</taxon>
        <taxon>Candidatus Kirkpatrickella</taxon>
    </lineage>
</organism>
<evidence type="ECO:0000313" key="2">
    <source>
        <dbReference type="Proteomes" id="UP001163831"/>
    </source>
</evidence>
<dbReference type="RefSeq" id="WP_319806400.1">
    <property type="nucleotide sequence ID" value="NZ_CP107052.1"/>
</dbReference>
<accession>A0ABY6GH11</accession>
<reference evidence="1" key="1">
    <citation type="submission" date="2022-10" db="EMBL/GenBank/DDBJ databases">
        <title>Candidatus Kirkpatrella diaphorinas gen. nov., sp. nov., an uncultured endosymbiont identified in a population of Diaphorina citri from Hawaii.</title>
        <authorList>
            <person name="Henry E.M."/>
            <person name="Carlson C.R."/>
            <person name="Kuo Y.-W."/>
        </authorList>
    </citation>
    <scope>NUCLEOTIDE SEQUENCE</scope>
    <source>
        <strain evidence="1">CADCRV1</strain>
    </source>
</reference>
<dbReference type="Pfam" id="PF11041">
    <property type="entry name" value="Phage_Wedge1"/>
    <property type="match status" value="1"/>
</dbReference>